<evidence type="ECO:0000313" key="1">
    <source>
        <dbReference type="EMBL" id="KKO01827.1"/>
    </source>
</evidence>
<name>A0A0F9XQY6_9ZZZZ</name>
<organism evidence="1">
    <name type="scientific">marine sediment metagenome</name>
    <dbReference type="NCBI Taxonomy" id="412755"/>
    <lineage>
        <taxon>unclassified sequences</taxon>
        <taxon>metagenomes</taxon>
        <taxon>ecological metagenomes</taxon>
    </lineage>
</organism>
<dbReference type="AlphaFoldDB" id="A0A0F9XQY6"/>
<proteinExistence type="predicted"/>
<dbReference type="EMBL" id="LAZR01000033">
    <property type="protein sequence ID" value="KKO01827.1"/>
    <property type="molecule type" value="Genomic_DNA"/>
</dbReference>
<comment type="caution">
    <text evidence="1">The sequence shown here is derived from an EMBL/GenBank/DDBJ whole genome shotgun (WGS) entry which is preliminary data.</text>
</comment>
<evidence type="ECO:0008006" key="2">
    <source>
        <dbReference type="Google" id="ProtNLM"/>
    </source>
</evidence>
<accession>A0A0F9XQY6</accession>
<dbReference type="NCBIfam" id="TIGR03021">
    <property type="entry name" value="pilP_fam"/>
    <property type="match status" value="1"/>
</dbReference>
<gene>
    <name evidence="1" type="ORF">LCGC14_0111820</name>
</gene>
<protein>
    <recommendedName>
        <fullName evidence="2">Type IV pilus biogenesis protein PilP</fullName>
    </recommendedName>
</protein>
<reference evidence="1" key="1">
    <citation type="journal article" date="2015" name="Nature">
        <title>Complex archaea that bridge the gap between prokaryotes and eukaryotes.</title>
        <authorList>
            <person name="Spang A."/>
            <person name="Saw J.H."/>
            <person name="Jorgensen S.L."/>
            <person name="Zaremba-Niedzwiedzka K."/>
            <person name="Martijn J."/>
            <person name="Lind A.E."/>
            <person name="van Eijk R."/>
            <person name="Schleper C."/>
            <person name="Guy L."/>
            <person name="Ettema T.J."/>
        </authorList>
    </citation>
    <scope>NUCLEOTIDE SEQUENCE</scope>
</reference>
<dbReference type="InterPro" id="IPR022753">
    <property type="entry name" value="T4SS_pilus_biogen_PilP"/>
</dbReference>
<sequence length="355" mass="37667">MTSRKTISLALAAAILGQFALPALAQEGNVLTRTVGSLPVNSGGNAANAVTGENTFATNKNTKADSATIVAGEPGSVVTLSVEDIEAAISSAPSEPDEERRSYDLEGDAITNAATMLLDDSGVIGRQRAVAESILMMDQQIKHQRKIEEALTALGPNTPIEISPGVFKTFEDTPAAIRAQISYIKLKQQLAETLNSGATVDTTGGVSVDVDPVVNLPVRDDGTGFQDPNTTVAALDPEETLDVETRLGTLLKEAEQRLGRREAEILENVEQSGAKVAAEAETEAKAKADAAPRIETVSVREIFGSHGVYTSIVDIEGQRMEIRIGDEVLDGYTVKRIALDHVEVIKDGQSTRLSF</sequence>